<feature type="domain" description="Arrestin C-terminal-like" evidence="3">
    <location>
        <begin position="174"/>
        <end position="306"/>
    </location>
</feature>
<feature type="domain" description="Arrestin-like N-terminal" evidence="2">
    <location>
        <begin position="6"/>
        <end position="131"/>
    </location>
</feature>
<dbReference type="PANTHER" id="PTHR11188">
    <property type="entry name" value="ARRESTIN DOMAIN CONTAINING PROTEIN"/>
    <property type="match status" value="1"/>
</dbReference>
<dbReference type="SUPFAM" id="SSF81296">
    <property type="entry name" value="E set domains"/>
    <property type="match status" value="1"/>
</dbReference>
<dbReference type="Pfam" id="PF00339">
    <property type="entry name" value="Arrestin_N"/>
    <property type="match status" value="1"/>
</dbReference>
<reference evidence="4" key="1">
    <citation type="submission" date="2023-06" db="EMBL/GenBank/DDBJ databases">
        <authorList>
            <person name="Delattre M."/>
        </authorList>
    </citation>
    <scope>NUCLEOTIDE SEQUENCE</scope>
    <source>
        <strain evidence="4">AF72</strain>
    </source>
</reference>
<dbReference type="InterPro" id="IPR011021">
    <property type="entry name" value="Arrestin-like_N"/>
</dbReference>
<dbReference type="GO" id="GO:0015031">
    <property type="term" value="P:protein transport"/>
    <property type="evidence" value="ECO:0007669"/>
    <property type="project" value="TreeGrafter"/>
</dbReference>
<dbReference type="Proteomes" id="UP001177023">
    <property type="component" value="Unassembled WGS sequence"/>
</dbReference>
<evidence type="ECO:0000259" key="3">
    <source>
        <dbReference type="Pfam" id="PF02752"/>
    </source>
</evidence>
<evidence type="ECO:0000259" key="2">
    <source>
        <dbReference type="Pfam" id="PF00339"/>
    </source>
</evidence>
<gene>
    <name evidence="4" type="ORF">MSPICULIGERA_LOCUS25233</name>
</gene>
<feature type="non-terminal residue" evidence="4">
    <location>
        <position position="1"/>
    </location>
</feature>
<proteinExistence type="inferred from homology"/>
<dbReference type="Pfam" id="PF02752">
    <property type="entry name" value="Arrestin_C"/>
    <property type="match status" value="1"/>
</dbReference>
<comment type="caution">
    <text evidence="4">The sequence shown here is derived from an EMBL/GenBank/DDBJ whole genome shotgun (WGS) entry which is preliminary data.</text>
</comment>
<name>A0AA36GCJ4_9BILA</name>
<dbReference type="InterPro" id="IPR014752">
    <property type="entry name" value="Arrestin-like_C"/>
</dbReference>
<dbReference type="InterPro" id="IPR011022">
    <property type="entry name" value="Arrestin_C-like"/>
</dbReference>
<sequence>MERVKLELNLDNQLYAPGDHVTGTVRLHAPYDVPADRLTAHFSGKATVWFQEYEKTQTYTASKEMADEELVLWRFVPAGQLLENSAEENSAVIPTPCVYRFRFLVPHSAATSFSYPSSPGHVRYFVKASLSLFGDVLYTAEQQVSIVAPNRVLRSVASRPKNHQKTFSFNKGRSVEVECRLEKAYFTSVEKVPMEIRIQNRWKQSLKYVHINVVRRLDCQGAHEKYEEVTLKKVYNHDCTGVGLPAHLTKIPVNDSVTFRPDLNLPALTPNFAVDDIMRLEYFIKIAIGRAHNFVIAEMMIPIQIVSEVVDKDLNANEDSVSDKENVDLDAPLIDFSTPTNHYNPFLSPLATVDLLA</sequence>
<organism evidence="4 5">
    <name type="scientific">Mesorhabditis spiculigera</name>
    <dbReference type="NCBI Taxonomy" id="96644"/>
    <lineage>
        <taxon>Eukaryota</taxon>
        <taxon>Metazoa</taxon>
        <taxon>Ecdysozoa</taxon>
        <taxon>Nematoda</taxon>
        <taxon>Chromadorea</taxon>
        <taxon>Rhabditida</taxon>
        <taxon>Rhabditina</taxon>
        <taxon>Rhabditomorpha</taxon>
        <taxon>Rhabditoidea</taxon>
        <taxon>Rhabditidae</taxon>
        <taxon>Mesorhabditinae</taxon>
        <taxon>Mesorhabditis</taxon>
    </lineage>
</organism>
<dbReference type="Gene3D" id="2.60.40.640">
    <property type="match status" value="2"/>
</dbReference>
<dbReference type="EMBL" id="CATQJA010002709">
    <property type="protein sequence ID" value="CAJ0587256.1"/>
    <property type="molecule type" value="Genomic_DNA"/>
</dbReference>
<keyword evidence="5" id="KW-1185">Reference proteome</keyword>
<protein>
    <recommendedName>
        <fullName evidence="6">Arrestin C-terminal-like domain-containing protein</fullName>
    </recommendedName>
</protein>
<dbReference type="InterPro" id="IPR014756">
    <property type="entry name" value="Ig_E-set"/>
</dbReference>
<evidence type="ECO:0000256" key="1">
    <source>
        <dbReference type="ARBA" id="ARBA00005298"/>
    </source>
</evidence>
<dbReference type="PANTHER" id="PTHR11188:SF173">
    <property type="entry name" value="PROTEIN TTM-2"/>
    <property type="match status" value="1"/>
</dbReference>
<evidence type="ECO:0008006" key="6">
    <source>
        <dbReference type="Google" id="ProtNLM"/>
    </source>
</evidence>
<dbReference type="GO" id="GO:0005737">
    <property type="term" value="C:cytoplasm"/>
    <property type="evidence" value="ECO:0007669"/>
    <property type="project" value="TreeGrafter"/>
</dbReference>
<dbReference type="AlphaFoldDB" id="A0AA36GCJ4"/>
<evidence type="ECO:0000313" key="4">
    <source>
        <dbReference type="EMBL" id="CAJ0587256.1"/>
    </source>
</evidence>
<accession>A0AA36GCJ4</accession>
<dbReference type="InterPro" id="IPR050357">
    <property type="entry name" value="Arrestin_domain-protein"/>
</dbReference>
<evidence type="ECO:0000313" key="5">
    <source>
        <dbReference type="Proteomes" id="UP001177023"/>
    </source>
</evidence>
<comment type="similarity">
    <text evidence="1">Belongs to the arrestin family.</text>
</comment>